<comment type="similarity">
    <text evidence="2">Belongs to the Tic20 family.</text>
</comment>
<evidence type="ECO:0000313" key="7">
    <source>
        <dbReference type="EMBL" id="AOY80766.1"/>
    </source>
</evidence>
<evidence type="ECO:0000313" key="8">
    <source>
        <dbReference type="Proteomes" id="UP000176944"/>
    </source>
</evidence>
<gene>
    <name evidence="7" type="ORF">BJP36_13425</name>
</gene>
<keyword evidence="4 6" id="KW-1133">Transmembrane helix</keyword>
<reference evidence="8" key="1">
    <citation type="submission" date="2016-10" db="EMBL/GenBank/DDBJ databases">
        <title>Comparative genomics uncovers the prolific and rare metabolic potential of the cyanobacterial genus Moorea.</title>
        <authorList>
            <person name="Leao T."/>
            <person name="Castelao G."/>
            <person name="Korobeynikov A."/>
            <person name="Monroe E.A."/>
            <person name="Podell S."/>
            <person name="Glukhov E."/>
            <person name="Allen E."/>
            <person name="Gerwick W.H."/>
            <person name="Gerwick L."/>
        </authorList>
    </citation>
    <scope>NUCLEOTIDE SEQUENCE [LARGE SCALE GENOMIC DNA]</scope>
    <source>
        <strain evidence="8">JHB</strain>
    </source>
</reference>
<feature type="transmembrane region" description="Helical" evidence="6">
    <location>
        <begin position="53"/>
        <end position="73"/>
    </location>
</feature>
<sequence>MTWRGSTDIKDRIFAALAYLLPLIVVLPFGQFLLRQFPILGIIYLPLQPLISLYYGLPLAGLIIFFVLFLTVVRNPQISHFVRFNTMQAILLDILLVLCGLLLPILVQALGVNLLTETLYNIVFLGILAACGYSMIQSLMGRYAEIPSLSQAVYSQVP</sequence>
<dbReference type="EMBL" id="CP017708">
    <property type="protein sequence ID" value="AOY80766.1"/>
    <property type="molecule type" value="Genomic_DNA"/>
</dbReference>
<dbReference type="AlphaFoldDB" id="A0A1D9FZH1"/>
<feature type="transmembrane region" description="Helical" evidence="6">
    <location>
        <begin position="118"/>
        <end position="136"/>
    </location>
</feature>
<feature type="transmembrane region" description="Helical" evidence="6">
    <location>
        <begin position="94"/>
        <end position="112"/>
    </location>
</feature>
<proteinExistence type="inferred from homology"/>
<dbReference type="PANTHER" id="PTHR33510">
    <property type="entry name" value="PROTEIN TIC 20-II, CHLOROPLASTIC"/>
    <property type="match status" value="1"/>
</dbReference>
<feature type="transmembrane region" description="Helical" evidence="6">
    <location>
        <begin position="12"/>
        <end position="33"/>
    </location>
</feature>
<dbReference type="GO" id="GO:0016020">
    <property type="term" value="C:membrane"/>
    <property type="evidence" value="ECO:0007669"/>
    <property type="project" value="UniProtKB-SubCell"/>
</dbReference>
<evidence type="ECO:0000256" key="5">
    <source>
        <dbReference type="ARBA" id="ARBA00023136"/>
    </source>
</evidence>
<evidence type="ECO:0000256" key="3">
    <source>
        <dbReference type="ARBA" id="ARBA00022692"/>
    </source>
</evidence>
<dbReference type="InterPro" id="IPR005691">
    <property type="entry name" value="Tic20"/>
</dbReference>
<comment type="subcellular location">
    <subcellularLocation>
        <location evidence="1">Membrane</location>
        <topology evidence="1">Multi-pass membrane protein</topology>
    </subcellularLocation>
</comment>
<accession>A0A1D9FZH1</accession>
<evidence type="ECO:0000256" key="1">
    <source>
        <dbReference type="ARBA" id="ARBA00004141"/>
    </source>
</evidence>
<evidence type="ECO:0000256" key="4">
    <source>
        <dbReference type="ARBA" id="ARBA00022989"/>
    </source>
</evidence>
<keyword evidence="5 6" id="KW-0472">Membrane</keyword>
<keyword evidence="3 6" id="KW-0812">Transmembrane</keyword>
<dbReference type="Pfam" id="PF16166">
    <property type="entry name" value="TIC20"/>
    <property type="match status" value="1"/>
</dbReference>
<evidence type="ECO:0000256" key="2">
    <source>
        <dbReference type="ARBA" id="ARBA00009596"/>
    </source>
</evidence>
<dbReference type="Proteomes" id="UP000176944">
    <property type="component" value="Chromosome"/>
</dbReference>
<evidence type="ECO:0008006" key="9">
    <source>
        <dbReference type="Google" id="ProtNLM"/>
    </source>
</evidence>
<name>A0A1D9FZH1_MOOP1</name>
<protein>
    <recommendedName>
        <fullName evidence="9">Tic20 family protein</fullName>
    </recommendedName>
</protein>
<dbReference type="PANTHER" id="PTHR33510:SF5">
    <property type="entry name" value="PROTEIN TIC 20-II, CHLOROPLASTIC"/>
    <property type="match status" value="1"/>
</dbReference>
<evidence type="ECO:0000256" key="6">
    <source>
        <dbReference type="SAM" id="Phobius"/>
    </source>
</evidence>
<organism evidence="7 8">
    <name type="scientific">Moorena producens (strain JHB)</name>
    <dbReference type="NCBI Taxonomy" id="1454205"/>
    <lineage>
        <taxon>Bacteria</taxon>
        <taxon>Bacillati</taxon>
        <taxon>Cyanobacteriota</taxon>
        <taxon>Cyanophyceae</taxon>
        <taxon>Coleofasciculales</taxon>
        <taxon>Coleofasciculaceae</taxon>
        <taxon>Moorena</taxon>
    </lineage>
</organism>